<evidence type="ECO:0000256" key="9">
    <source>
        <dbReference type="ARBA" id="ARBA00023224"/>
    </source>
</evidence>
<dbReference type="EMBL" id="GDKB01000048">
    <property type="protein sequence ID" value="JAP38448.1"/>
    <property type="molecule type" value="Transcribed_RNA"/>
</dbReference>
<evidence type="ECO:0000256" key="8">
    <source>
        <dbReference type="ARBA" id="ARBA00023170"/>
    </source>
</evidence>
<comment type="caution">
    <text evidence="10">Lacks conserved residue(s) required for the propagation of feature annotation.</text>
</comment>
<evidence type="ECO:0000256" key="5">
    <source>
        <dbReference type="ARBA" id="ARBA00022725"/>
    </source>
</evidence>
<comment type="similarity">
    <text evidence="10">Belongs to the insect chemoreceptor superfamily. Heteromeric odorant receptor channel (TC 1.A.69) family.</text>
</comment>
<dbReference type="GO" id="GO:0005886">
    <property type="term" value="C:plasma membrane"/>
    <property type="evidence" value="ECO:0007669"/>
    <property type="project" value="UniProtKB-SubCell"/>
</dbReference>
<name>A0A0V0J2J7_CYDPO</name>
<reference evidence="11" key="1">
    <citation type="journal article" date="2016" name="Sci. Rep.">
        <title>The chemosensory receptors of codling moth Cydia pomonella-expression in larvae and adults.</title>
        <authorList>
            <person name="Walker W.B.III."/>
            <person name="Gonzalez F."/>
            <person name="Garczynski S.F."/>
            <person name="Witzgall P."/>
        </authorList>
    </citation>
    <scope>NUCLEOTIDE SEQUENCE</scope>
</reference>
<keyword evidence="4 10" id="KW-0812">Transmembrane</keyword>
<evidence type="ECO:0000256" key="6">
    <source>
        <dbReference type="ARBA" id="ARBA00022989"/>
    </source>
</evidence>
<feature type="transmembrane region" description="Helical" evidence="10">
    <location>
        <begin position="137"/>
        <end position="157"/>
    </location>
</feature>
<feature type="transmembrane region" description="Helical" evidence="10">
    <location>
        <begin position="41"/>
        <end position="62"/>
    </location>
</feature>
<feature type="transmembrane region" description="Helical" evidence="10">
    <location>
        <begin position="186"/>
        <end position="211"/>
    </location>
</feature>
<evidence type="ECO:0000256" key="1">
    <source>
        <dbReference type="ARBA" id="ARBA00004651"/>
    </source>
</evidence>
<dbReference type="Pfam" id="PF02949">
    <property type="entry name" value="7tm_6"/>
    <property type="match status" value="1"/>
</dbReference>
<protein>
    <recommendedName>
        <fullName evidence="10">Odorant receptor</fullName>
    </recommendedName>
</protein>
<evidence type="ECO:0000256" key="2">
    <source>
        <dbReference type="ARBA" id="ARBA00022475"/>
    </source>
</evidence>
<gene>
    <name evidence="11" type="primary">OR</name>
</gene>
<evidence type="ECO:0000256" key="4">
    <source>
        <dbReference type="ARBA" id="ARBA00022692"/>
    </source>
</evidence>
<feature type="transmembrane region" description="Helical" evidence="10">
    <location>
        <begin position="68"/>
        <end position="90"/>
    </location>
</feature>
<dbReference type="AlphaFoldDB" id="A0A0V0J2J7"/>
<feature type="transmembrane region" description="Helical" evidence="10">
    <location>
        <begin position="363"/>
        <end position="382"/>
    </location>
</feature>
<evidence type="ECO:0000256" key="10">
    <source>
        <dbReference type="RuleBase" id="RU351113"/>
    </source>
</evidence>
<keyword evidence="3 10" id="KW-0716">Sensory transduction</keyword>
<keyword evidence="2" id="KW-1003">Cell membrane</keyword>
<keyword evidence="6 10" id="KW-1133">Transmembrane helix</keyword>
<keyword evidence="9 10" id="KW-0807">Transducer</keyword>
<accession>A0A0V0J2J7</accession>
<dbReference type="PANTHER" id="PTHR21137">
    <property type="entry name" value="ODORANT RECEPTOR"/>
    <property type="match status" value="1"/>
</dbReference>
<keyword evidence="7 10" id="KW-0472">Membrane</keyword>
<organism evidence="11">
    <name type="scientific">Cydia pomonella</name>
    <name type="common">Codling moth</name>
    <dbReference type="NCBI Taxonomy" id="82600"/>
    <lineage>
        <taxon>Eukaryota</taxon>
        <taxon>Metazoa</taxon>
        <taxon>Ecdysozoa</taxon>
        <taxon>Arthropoda</taxon>
        <taxon>Hexapoda</taxon>
        <taxon>Insecta</taxon>
        <taxon>Pterygota</taxon>
        <taxon>Neoptera</taxon>
        <taxon>Endopterygota</taxon>
        <taxon>Lepidoptera</taxon>
        <taxon>Glossata</taxon>
        <taxon>Ditrysia</taxon>
        <taxon>Tortricoidea</taxon>
        <taxon>Tortricidae</taxon>
        <taxon>Olethreutinae</taxon>
        <taxon>Grapholitini</taxon>
        <taxon>Cydia</taxon>
    </lineage>
</organism>
<evidence type="ECO:0000256" key="3">
    <source>
        <dbReference type="ARBA" id="ARBA00022606"/>
    </source>
</evidence>
<dbReference type="InterPro" id="IPR004117">
    <property type="entry name" value="7tm6_olfct_rcpt"/>
</dbReference>
<dbReference type="PANTHER" id="PTHR21137:SF35">
    <property type="entry name" value="ODORANT RECEPTOR 19A-RELATED"/>
    <property type="match status" value="1"/>
</dbReference>
<sequence>MSKILDENMKFDNIFWIATTAMRLNRSHPYIPRDKNWRTQFTAILILSSFCCMFLLYSTFFHDIPCGAYADACKSTIMAIVAFTITYKYLIMLRYQDSITDLIRIVDEDYELAKGFCEEEQRIVYKYSKRGVKVTQYWFVSACSTSAIFPVKAFVLMGKSYLAGEFQLVPLFEMTYPWILNDYKNVHVVFVMLFGLTLFFDLYATSMYVGFDPIVPIFMLHLCGQLDILNLRISKLFSNTQDSAETIRENLRRIILQLQDIYKFIEIIKNNFTVLYEFIMKTTTFLLPLTAFQITESLRNGEINLEFIGFFTGVILHFYIPCYYSNLLMETGENFRLAIYSCGWEKHWDKHVMRTILFMLTRALKPIVISTVFCAICLDTFAQMSREAYSIFNLMNAAWA</sequence>
<dbReference type="GO" id="GO:0004984">
    <property type="term" value="F:olfactory receptor activity"/>
    <property type="evidence" value="ECO:0007669"/>
    <property type="project" value="InterPro"/>
</dbReference>
<evidence type="ECO:0000256" key="7">
    <source>
        <dbReference type="ARBA" id="ARBA00023136"/>
    </source>
</evidence>
<comment type="subcellular location">
    <subcellularLocation>
        <location evidence="1 10">Cell membrane</location>
        <topology evidence="1 10">Multi-pass membrane protein</topology>
    </subcellularLocation>
</comment>
<keyword evidence="8 10" id="KW-0675">Receptor</keyword>
<evidence type="ECO:0000313" key="11">
    <source>
        <dbReference type="EMBL" id="JAP38448.1"/>
    </source>
</evidence>
<dbReference type="GO" id="GO:0007165">
    <property type="term" value="P:signal transduction"/>
    <property type="evidence" value="ECO:0007669"/>
    <property type="project" value="UniProtKB-KW"/>
</dbReference>
<feature type="transmembrane region" description="Helical" evidence="10">
    <location>
        <begin position="303"/>
        <end position="320"/>
    </location>
</feature>
<keyword evidence="5 10" id="KW-0552">Olfaction</keyword>
<proteinExistence type="inferred from homology"/>
<dbReference type="GO" id="GO:0005549">
    <property type="term" value="F:odorant binding"/>
    <property type="evidence" value="ECO:0007669"/>
    <property type="project" value="InterPro"/>
</dbReference>